<dbReference type="UniPathway" id="UPA00031">
    <property type="reaction ID" value="UER00008"/>
</dbReference>
<comment type="pathway">
    <text evidence="3 11">Amino-acid biosynthesis; L-histidine biosynthesis; L-histidine from 5-phospho-alpha-D-ribose 1-diphosphate: step 3/9.</text>
</comment>
<feature type="domain" description="Phosphoribosyl-AMP cyclohydrolase" evidence="12">
    <location>
        <begin position="29"/>
        <end position="102"/>
    </location>
</feature>
<evidence type="ECO:0000256" key="7">
    <source>
        <dbReference type="ARBA" id="ARBA00022490"/>
    </source>
</evidence>
<comment type="pathway">
    <text evidence="4">Amino-acid biosynthesis; L-histidine biosynthesis; L-histidine from 5-phospho-alpha-D-ribose 1-diphosphate: step 2/9.</text>
</comment>
<accession>A0A662DG60</accession>
<feature type="binding site" evidence="11">
    <location>
        <position position="80"/>
    </location>
    <ligand>
        <name>Mg(2+)</name>
        <dbReference type="ChEBI" id="CHEBI:18420"/>
    </ligand>
</feature>
<reference evidence="13 14" key="1">
    <citation type="submission" date="2018-06" db="EMBL/GenBank/DDBJ databases">
        <title>Extensive metabolic versatility and redundancy in microbially diverse, dynamic hydrothermal sediments.</title>
        <authorList>
            <person name="Dombrowski N."/>
            <person name="Teske A."/>
            <person name="Baker B.J."/>
        </authorList>
    </citation>
    <scope>NUCLEOTIDE SEQUENCE [LARGE SCALE GENOMIC DNA]</scope>
    <source>
        <strain evidence="13">B19_G9</strain>
    </source>
</reference>
<feature type="binding site" evidence="11">
    <location>
        <position position="78"/>
    </location>
    <ligand>
        <name>Mg(2+)</name>
        <dbReference type="ChEBI" id="CHEBI:18420"/>
    </ligand>
</feature>
<keyword evidence="10 11" id="KW-0368">Histidine biosynthesis</keyword>
<keyword evidence="9 11" id="KW-0378">Hydrolase</keyword>
<dbReference type="NCBIfam" id="NF000768">
    <property type="entry name" value="PRK00051.1"/>
    <property type="match status" value="1"/>
</dbReference>
<gene>
    <name evidence="11" type="primary">hisI</name>
    <name evidence="13" type="ORF">DRI96_00945</name>
</gene>
<evidence type="ECO:0000256" key="1">
    <source>
        <dbReference type="ARBA" id="ARBA00000024"/>
    </source>
</evidence>
<feature type="binding site" evidence="11">
    <location>
        <position position="100"/>
    </location>
    <ligand>
        <name>Zn(2+)</name>
        <dbReference type="ChEBI" id="CHEBI:29105"/>
        <note>ligand shared between dimeric partners</note>
    </ligand>
</feature>
<dbReference type="GO" id="GO:0005737">
    <property type="term" value="C:cytoplasm"/>
    <property type="evidence" value="ECO:0007669"/>
    <property type="project" value="UniProtKB-SubCell"/>
</dbReference>
<dbReference type="InterPro" id="IPR038019">
    <property type="entry name" value="PRib_AMP_CycHydrolase_sf"/>
</dbReference>
<comment type="cofactor">
    <cofactor evidence="11">
        <name>Zn(2+)</name>
        <dbReference type="ChEBI" id="CHEBI:29105"/>
    </cofactor>
    <text evidence="11">Binds 1 zinc ion per subunit.</text>
</comment>
<comment type="subunit">
    <text evidence="11">Homodimer.</text>
</comment>
<evidence type="ECO:0000256" key="3">
    <source>
        <dbReference type="ARBA" id="ARBA00005169"/>
    </source>
</evidence>
<name>A0A662DG60_UNCAE</name>
<dbReference type="PANTHER" id="PTHR42945:SF1">
    <property type="entry name" value="HISTIDINE BIOSYNTHESIS BIFUNCTIONAL PROTEIN HIS7"/>
    <property type="match status" value="1"/>
</dbReference>
<protein>
    <recommendedName>
        <fullName evidence="11">Phosphoribosyl-AMP cyclohydrolase</fullName>
        <shortName evidence="11">PRA-CH</shortName>
        <ecNumber evidence="11">3.5.4.19</ecNumber>
    </recommendedName>
</protein>
<dbReference type="InterPro" id="IPR026660">
    <property type="entry name" value="PRA-CH"/>
</dbReference>
<feature type="binding site" evidence="11">
    <location>
        <position position="77"/>
    </location>
    <ligand>
        <name>Zn(2+)</name>
        <dbReference type="ChEBI" id="CHEBI:29105"/>
        <note>ligand shared between dimeric partners</note>
    </ligand>
</feature>
<keyword evidence="11" id="KW-0460">Magnesium</keyword>
<dbReference type="GO" id="GO:0000287">
    <property type="term" value="F:magnesium ion binding"/>
    <property type="evidence" value="ECO:0007669"/>
    <property type="project" value="UniProtKB-UniRule"/>
</dbReference>
<dbReference type="SUPFAM" id="SSF141734">
    <property type="entry name" value="HisI-like"/>
    <property type="match status" value="1"/>
</dbReference>
<dbReference type="GO" id="GO:0008270">
    <property type="term" value="F:zinc ion binding"/>
    <property type="evidence" value="ECO:0007669"/>
    <property type="project" value="UniProtKB-UniRule"/>
</dbReference>
<comment type="catalytic activity">
    <reaction evidence="1 11">
        <text>1-(5-phospho-beta-D-ribosyl)-5'-AMP + H2O = 1-(5-phospho-beta-D-ribosyl)-5-[(5-phospho-beta-D-ribosylamino)methylideneamino]imidazole-4-carboxamide</text>
        <dbReference type="Rhea" id="RHEA:20049"/>
        <dbReference type="ChEBI" id="CHEBI:15377"/>
        <dbReference type="ChEBI" id="CHEBI:58435"/>
        <dbReference type="ChEBI" id="CHEBI:59457"/>
        <dbReference type="EC" id="3.5.4.19"/>
    </reaction>
</comment>
<evidence type="ECO:0000256" key="5">
    <source>
        <dbReference type="ARBA" id="ARBA00007731"/>
    </source>
</evidence>
<dbReference type="AlphaFoldDB" id="A0A662DG60"/>
<evidence type="ECO:0000256" key="4">
    <source>
        <dbReference type="ARBA" id="ARBA00005204"/>
    </source>
</evidence>
<evidence type="ECO:0000313" key="13">
    <source>
        <dbReference type="EMBL" id="RLE14770.1"/>
    </source>
</evidence>
<dbReference type="GO" id="GO:0004636">
    <property type="term" value="F:phosphoribosyl-ATP diphosphatase activity"/>
    <property type="evidence" value="ECO:0007669"/>
    <property type="project" value="UniProtKB-EC"/>
</dbReference>
<keyword evidence="7 11" id="KW-0963">Cytoplasm</keyword>
<dbReference type="EC" id="3.5.4.19" evidence="11"/>
<dbReference type="Pfam" id="PF01502">
    <property type="entry name" value="PRA-CH"/>
    <property type="match status" value="1"/>
</dbReference>
<dbReference type="InterPro" id="IPR002496">
    <property type="entry name" value="PRib_AMP_CycHydrolase_dom"/>
</dbReference>
<keyword evidence="11" id="KW-0479">Metal-binding</keyword>
<evidence type="ECO:0000256" key="8">
    <source>
        <dbReference type="ARBA" id="ARBA00022605"/>
    </source>
</evidence>
<evidence type="ECO:0000256" key="2">
    <source>
        <dbReference type="ARBA" id="ARBA00001460"/>
    </source>
</evidence>
<comment type="similarity">
    <text evidence="6">In the N-terminal section; belongs to the PRA-CH family.</text>
</comment>
<comment type="function">
    <text evidence="11">Catalyzes the hydrolysis of the adenine ring of phosphoribosyl-AMP.</text>
</comment>
<comment type="catalytic activity">
    <reaction evidence="2">
        <text>1-(5-phospho-beta-D-ribosyl)-ATP + H2O = 1-(5-phospho-beta-D-ribosyl)-5'-AMP + diphosphate + H(+)</text>
        <dbReference type="Rhea" id="RHEA:22828"/>
        <dbReference type="ChEBI" id="CHEBI:15377"/>
        <dbReference type="ChEBI" id="CHEBI:15378"/>
        <dbReference type="ChEBI" id="CHEBI:33019"/>
        <dbReference type="ChEBI" id="CHEBI:59457"/>
        <dbReference type="ChEBI" id="CHEBI:73183"/>
        <dbReference type="EC" id="3.6.1.31"/>
    </reaction>
</comment>
<evidence type="ECO:0000259" key="12">
    <source>
        <dbReference type="Pfam" id="PF01502"/>
    </source>
</evidence>
<keyword evidence="8 11" id="KW-0028">Amino-acid biosynthesis</keyword>
<proteinExistence type="inferred from homology"/>
<keyword evidence="11" id="KW-0862">Zinc</keyword>
<dbReference type="EMBL" id="QMQB01000023">
    <property type="protein sequence ID" value="RLE14770.1"/>
    <property type="molecule type" value="Genomic_DNA"/>
</dbReference>
<evidence type="ECO:0000256" key="10">
    <source>
        <dbReference type="ARBA" id="ARBA00023102"/>
    </source>
</evidence>
<comment type="cofactor">
    <cofactor evidence="11">
        <name>Mg(2+)</name>
        <dbReference type="ChEBI" id="CHEBI:18420"/>
    </cofactor>
    <text evidence="11">Binds 1 Mg(2+) ion per subunit.</text>
</comment>
<dbReference type="GO" id="GO:0000105">
    <property type="term" value="P:L-histidine biosynthetic process"/>
    <property type="evidence" value="ECO:0007669"/>
    <property type="project" value="UniProtKB-UniRule"/>
</dbReference>
<organism evidence="13 14">
    <name type="scientific">Aerophobetes bacterium</name>
    <dbReference type="NCBI Taxonomy" id="2030807"/>
    <lineage>
        <taxon>Bacteria</taxon>
        <taxon>Candidatus Aerophobota</taxon>
    </lineage>
</organism>
<dbReference type="PANTHER" id="PTHR42945">
    <property type="entry name" value="HISTIDINE BIOSYNTHESIS BIFUNCTIONAL PROTEIN"/>
    <property type="match status" value="1"/>
</dbReference>
<comment type="subcellular location">
    <subcellularLocation>
        <location evidence="11">Cytoplasm</location>
    </subcellularLocation>
</comment>
<evidence type="ECO:0000256" key="6">
    <source>
        <dbReference type="ARBA" id="ARBA00008299"/>
    </source>
</evidence>
<evidence type="ECO:0000256" key="9">
    <source>
        <dbReference type="ARBA" id="ARBA00022801"/>
    </source>
</evidence>
<comment type="similarity">
    <text evidence="5">In the C-terminal section; belongs to the PRA-PH family.</text>
</comment>
<dbReference type="Proteomes" id="UP000267654">
    <property type="component" value="Unassembled WGS sequence"/>
</dbReference>
<dbReference type="Gene3D" id="3.10.20.810">
    <property type="entry name" value="Phosphoribosyl-AMP cyclohydrolase"/>
    <property type="match status" value="1"/>
</dbReference>
<feature type="binding site" evidence="11">
    <location>
        <position position="76"/>
    </location>
    <ligand>
        <name>Mg(2+)</name>
        <dbReference type="ChEBI" id="CHEBI:18420"/>
    </ligand>
</feature>
<sequence length="126" mass="14619">MELLDKIKFNPQGLIPAIIQEEETGEVLMLGWMNKEALRKTIVTGKVHFWSRSRKKLWMKGEISGHYQILREIYLDCDGDTLLIKVKQIKAACHTGYKSCFFRKMGSNGNLEIVGKKLFNPREVYK</sequence>
<comment type="similarity">
    <text evidence="11">Belongs to the PRA-CH family.</text>
</comment>
<dbReference type="HAMAP" id="MF_01021">
    <property type="entry name" value="HisI"/>
    <property type="match status" value="1"/>
</dbReference>
<evidence type="ECO:0000256" key="11">
    <source>
        <dbReference type="HAMAP-Rule" id="MF_01021"/>
    </source>
</evidence>
<feature type="binding site" evidence="11">
    <location>
        <position position="93"/>
    </location>
    <ligand>
        <name>Zn(2+)</name>
        <dbReference type="ChEBI" id="CHEBI:29105"/>
        <note>ligand shared between dimeric partners</note>
    </ligand>
</feature>
<comment type="caution">
    <text evidence="13">The sequence shown here is derived from an EMBL/GenBank/DDBJ whole genome shotgun (WGS) entry which is preliminary data.</text>
</comment>
<evidence type="ECO:0000313" key="14">
    <source>
        <dbReference type="Proteomes" id="UP000267654"/>
    </source>
</evidence>
<dbReference type="GO" id="GO:0004635">
    <property type="term" value="F:phosphoribosyl-AMP cyclohydrolase activity"/>
    <property type="evidence" value="ECO:0007669"/>
    <property type="project" value="UniProtKB-UniRule"/>
</dbReference>
<dbReference type="FunFam" id="3.10.20.810:FF:000001">
    <property type="entry name" value="Histidine biosynthesis bifunctional protein HisIE"/>
    <property type="match status" value="1"/>
</dbReference>